<accession>A0A975Y608</accession>
<dbReference type="Proteomes" id="UP000683511">
    <property type="component" value="Chromosome"/>
</dbReference>
<dbReference type="EMBL" id="CP021056">
    <property type="protein sequence ID" value="QXE24777.1"/>
    <property type="molecule type" value="Genomic_DNA"/>
</dbReference>
<gene>
    <name evidence="1" type="ORF">B6N60_03486</name>
</gene>
<dbReference type="KEGG" id="rsin:B6N60_03486"/>
<organism evidence="1 2">
    <name type="scientific">Richelia sinica FACHB-800</name>
    <dbReference type="NCBI Taxonomy" id="1357546"/>
    <lineage>
        <taxon>Bacteria</taxon>
        <taxon>Bacillati</taxon>
        <taxon>Cyanobacteriota</taxon>
        <taxon>Cyanophyceae</taxon>
        <taxon>Nostocales</taxon>
        <taxon>Nostocaceae</taxon>
        <taxon>Richelia</taxon>
    </lineage>
</organism>
<reference evidence="1" key="1">
    <citation type="submission" date="2017-04" db="EMBL/GenBank/DDBJ databases">
        <title>Genome deletions in a multicellular cyanobacterial endosymbiont for morphological adaptation in marine diatoms.</title>
        <authorList>
            <person name="Wang Y."/>
            <person name="Gao H."/>
            <person name="Li R."/>
            <person name="Xu X."/>
        </authorList>
    </citation>
    <scope>NUCLEOTIDE SEQUENCE</scope>
    <source>
        <strain evidence="1">FACHB 800</strain>
    </source>
</reference>
<sequence>MNENFGKPARTEVCLRHAARTEVWKFGNVEKCKNSAAIA</sequence>
<protein>
    <submittedName>
        <fullName evidence="1">Uncharacterized protein</fullName>
    </submittedName>
</protein>
<evidence type="ECO:0000313" key="2">
    <source>
        <dbReference type="Proteomes" id="UP000683511"/>
    </source>
</evidence>
<dbReference type="AlphaFoldDB" id="A0A975Y608"/>
<proteinExistence type="predicted"/>
<evidence type="ECO:0000313" key="1">
    <source>
        <dbReference type="EMBL" id="QXE24777.1"/>
    </source>
</evidence>
<name>A0A975Y608_9NOST</name>
<keyword evidence="2" id="KW-1185">Reference proteome</keyword>